<accession>A0AAV4DUM8</accession>
<keyword evidence="4" id="KW-1185">Reference proteome</keyword>
<dbReference type="PANTHER" id="PTHR46628">
    <property type="entry name" value="PIRNA BIOGENESIS PROTEIN EXD1"/>
    <property type="match status" value="1"/>
</dbReference>
<sequence>MDCASRSNSKSALQSINLPKSCRVTITIGIANGANSSFTGIVHSVDQTSGKIILKNVTTAGVKLSGPQIYYCKDILDLQIVSDVQDATESSIDKKKARKTNKDFRQRKQQPSHLNKLKNLDDEELVLSNIFRDELDEQDSEEDVFEDFYVTEECTLICRVCDKFYDAIEYIMEQEAVGVAVDGQRLGRDGTLSLVQIATDSELIVFDILRLGDEAFKAGLQAVFEAEDVMKVIHDCRWLADLLRWQYDVTMVNIFDTQVANAFVYRSRNDGDWPRYVESLPGCLINYLNLSPQDVQFTKVRERFKDKDEAVWLVRPLSPRLLTAATKNTVHLLRLQRVLLVEMLAEFKAAVEIYLTHVTGTADDVEKCRLNSHLLPIAFTYIHNYVSGRPHTTRGRSDTECSDRKGFRENNVTLPDNLVVFSHDSVWHRPYLTHRGLSKKSELDGSLNKPRMAVAPAEEKGKTHSHLGPRPGDDRQLNSLADEQSAEMNGSLLSQREQTQERVAASSLNHSSPESSSPAAIKNNEGHQCKRPALKKVVCERVTSVESIAQTCSRMNLSTVSAAECVSESESETASNTSIQSTGSLLQKSGLWKMKFDKQQGKVSSTPSGLSNGHLDLARKASHFESPAESVARENPPPMLPDCQLSEKEKEQALEMRHQLALLDQLHFVSATATQDSLSESSHTSSPPARRQENHDMPELTKVSQQASSVGSSDSDGSHAFVKLTEADLRREKNLDMSALMPAGMQETKTRKSKEKRPEAGPTMAPRTEQCVQDTRPAPGAAKELDFSLIPTPQSLLLRKEHSLGVSPIGIGNPFSEDEGFSTPSMLSSSALRQANFVSHGGREETISDDELDKMLKSERSQRILKLVSLKSTTNVREKILPVPAKVKSPSCGS</sequence>
<dbReference type="InterPro" id="IPR002562">
    <property type="entry name" value="3'-5'_exonuclease_dom"/>
</dbReference>
<gene>
    <name evidence="3" type="ORF">PoB_007404100</name>
</gene>
<dbReference type="InterPro" id="IPR036397">
    <property type="entry name" value="RNaseH_sf"/>
</dbReference>
<keyword evidence="3" id="KW-0378">Hydrolase</keyword>
<feature type="region of interest" description="Disordered" evidence="1">
    <location>
        <begin position="674"/>
        <end position="718"/>
    </location>
</feature>
<evidence type="ECO:0000259" key="2">
    <source>
        <dbReference type="SMART" id="SM00474"/>
    </source>
</evidence>
<feature type="compositionally biased region" description="Low complexity" evidence="1">
    <location>
        <begin position="677"/>
        <end position="686"/>
    </location>
</feature>
<proteinExistence type="predicted"/>
<feature type="region of interest" description="Disordered" evidence="1">
    <location>
        <begin position="623"/>
        <end position="643"/>
    </location>
</feature>
<feature type="compositionally biased region" description="Low complexity" evidence="1">
    <location>
        <begin position="504"/>
        <end position="520"/>
    </location>
</feature>
<dbReference type="InterPro" id="IPR012337">
    <property type="entry name" value="RNaseH-like_sf"/>
</dbReference>
<dbReference type="GO" id="GO:0008408">
    <property type="term" value="F:3'-5' exonuclease activity"/>
    <property type="evidence" value="ECO:0007669"/>
    <property type="project" value="InterPro"/>
</dbReference>
<dbReference type="SUPFAM" id="SSF53098">
    <property type="entry name" value="Ribonuclease H-like"/>
    <property type="match status" value="1"/>
</dbReference>
<feature type="compositionally biased region" description="Basic and acidic residues" evidence="1">
    <location>
        <begin position="690"/>
        <end position="699"/>
    </location>
</feature>
<organism evidence="3 4">
    <name type="scientific">Plakobranchus ocellatus</name>
    <dbReference type="NCBI Taxonomy" id="259542"/>
    <lineage>
        <taxon>Eukaryota</taxon>
        <taxon>Metazoa</taxon>
        <taxon>Spiralia</taxon>
        <taxon>Lophotrochozoa</taxon>
        <taxon>Mollusca</taxon>
        <taxon>Gastropoda</taxon>
        <taxon>Heterobranchia</taxon>
        <taxon>Euthyneura</taxon>
        <taxon>Panpulmonata</taxon>
        <taxon>Sacoglossa</taxon>
        <taxon>Placobranchoidea</taxon>
        <taxon>Plakobranchidae</taxon>
        <taxon>Plakobranchus</taxon>
    </lineage>
</organism>
<feature type="region of interest" description="Disordered" evidence="1">
    <location>
        <begin position="456"/>
        <end position="527"/>
    </location>
</feature>
<keyword evidence="3" id="KW-0269">Exonuclease</keyword>
<evidence type="ECO:0000313" key="4">
    <source>
        <dbReference type="Proteomes" id="UP000735302"/>
    </source>
</evidence>
<dbReference type="GO" id="GO:0034587">
    <property type="term" value="P:piRNA processing"/>
    <property type="evidence" value="ECO:0007669"/>
    <property type="project" value="TreeGrafter"/>
</dbReference>
<evidence type="ECO:0000256" key="1">
    <source>
        <dbReference type="SAM" id="MobiDB-lite"/>
    </source>
</evidence>
<feature type="region of interest" description="Disordered" evidence="1">
    <location>
        <begin position="738"/>
        <end position="771"/>
    </location>
</feature>
<dbReference type="GO" id="GO:0003676">
    <property type="term" value="F:nucleic acid binding"/>
    <property type="evidence" value="ECO:0007669"/>
    <property type="project" value="InterPro"/>
</dbReference>
<dbReference type="InterPro" id="IPR052144">
    <property type="entry name" value="piRNA_biogenesis_EXD1"/>
</dbReference>
<feature type="domain" description="3'-5' exonuclease" evidence="2">
    <location>
        <begin position="147"/>
        <end position="344"/>
    </location>
</feature>
<dbReference type="Pfam" id="PF01612">
    <property type="entry name" value="DNA_pol_A_exo1"/>
    <property type="match status" value="1"/>
</dbReference>
<dbReference type="AlphaFoldDB" id="A0AAV4DUM8"/>
<dbReference type="SMART" id="SM00474">
    <property type="entry name" value="35EXOc"/>
    <property type="match status" value="1"/>
</dbReference>
<dbReference type="PANTHER" id="PTHR46628:SF1">
    <property type="entry name" value="PIRNA BIOGENESIS PROTEIN EXD1"/>
    <property type="match status" value="1"/>
</dbReference>
<dbReference type="EMBL" id="BLXT01008339">
    <property type="protein sequence ID" value="GFO47536.1"/>
    <property type="molecule type" value="Genomic_DNA"/>
</dbReference>
<evidence type="ECO:0000313" key="3">
    <source>
        <dbReference type="EMBL" id="GFO47536.1"/>
    </source>
</evidence>
<reference evidence="3 4" key="1">
    <citation type="journal article" date="2021" name="Elife">
        <title>Chloroplast acquisition without the gene transfer in kleptoplastic sea slugs, Plakobranchus ocellatus.</title>
        <authorList>
            <person name="Maeda T."/>
            <person name="Takahashi S."/>
            <person name="Yoshida T."/>
            <person name="Shimamura S."/>
            <person name="Takaki Y."/>
            <person name="Nagai Y."/>
            <person name="Toyoda A."/>
            <person name="Suzuki Y."/>
            <person name="Arimoto A."/>
            <person name="Ishii H."/>
            <person name="Satoh N."/>
            <person name="Nishiyama T."/>
            <person name="Hasebe M."/>
            <person name="Maruyama T."/>
            <person name="Minagawa J."/>
            <person name="Obokata J."/>
            <person name="Shigenobu S."/>
        </authorList>
    </citation>
    <scope>NUCLEOTIDE SEQUENCE [LARGE SCALE GENOMIC DNA]</scope>
</reference>
<feature type="compositionally biased region" description="Polar residues" evidence="1">
    <location>
        <begin position="477"/>
        <end position="497"/>
    </location>
</feature>
<comment type="caution">
    <text evidence="3">The sequence shown here is derived from an EMBL/GenBank/DDBJ whole genome shotgun (WGS) entry which is preliminary data.</text>
</comment>
<feature type="compositionally biased region" description="Low complexity" evidence="1">
    <location>
        <begin position="703"/>
        <end position="715"/>
    </location>
</feature>
<dbReference type="Proteomes" id="UP000735302">
    <property type="component" value="Unassembled WGS sequence"/>
</dbReference>
<dbReference type="GO" id="GO:1990923">
    <property type="term" value="C:PET complex"/>
    <property type="evidence" value="ECO:0007669"/>
    <property type="project" value="TreeGrafter"/>
</dbReference>
<keyword evidence="3" id="KW-0540">Nuclease</keyword>
<dbReference type="Gene3D" id="3.30.420.10">
    <property type="entry name" value="Ribonuclease H-like superfamily/Ribonuclease H"/>
    <property type="match status" value="1"/>
</dbReference>
<name>A0AAV4DUM8_9GAST</name>
<protein>
    <submittedName>
        <fullName evidence="3">Exonuclease 3'-5' domain-containing protein 1</fullName>
    </submittedName>
</protein>